<dbReference type="PROSITE" id="PS00018">
    <property type="entry name" value="EF_HAND_1"/>
    <property type="match status" value="1"/>
</dbReference>
<name>A0A830HW12_9CHLO</name>
<feature type="coiled-coil region" evidence="2">
    <location>
        <begin position="1371"/>
        <end position="1718"/>
    </location>
</feature>
<evidence type="ECO:0000256" key="1">
    <source>
        <dbReference type="ARBA" id="ARBA00022837"/>
    </source>
</evidence>
<dbReference type="Gene3D" id="1.10.238.10">
    <property type="entry name" value="EF-hand"/>
    <property type="match status" value="1"/>
</dbReference>
<dbReference type="PANTHER" id="PTHR34894:SF5">
    <property type="entry name" value="EF-HAND DOMAIN-CONTAINING PROTEIN"/>
    <property type="match status" value="1"/>
</dbReference>
<dbReference type="InterPro" id="IPR011992">
    <property type="entry name" value="EF-hand-dom_pair"/>
</dbReference>
<proteinExistence type="predicted"/>
<feature type="coiled-coil region" evidence="2">
    <location>
        <begin position="391"/>
        <end position="593"/>
    </location>
</feature>
<feature type="domain" description="EF-hand" evidence="4">
    <location>
        <begin position="1926"/>
        <end position="1961"/>
    </location>
</feature>
<dbReference type="InterPro" id="IPR002048">
    <property type="entry name" value="EF_hand_dom"/>
</dbReference>
<evidence type="ECO:0000313" key="5">
    <source>
        <dbReference type="EMBL" id="GHP11424.1"/>
    </source>
</evidence>
<keyword evidence="2" id="KW-0175">Coiled coil</keyword>
<organism evidence="5 6">
    <name type="scientific">Pycnococcus provasolii</name>
    <dbReference type="NCBI Taxonomy" id="41880"/>
    <lineage>
        <taxon>Eukaryota</taxon>
        <taxon>Viridiplantae</taxon>
        <taxon>Chlorophyta</taxon>
        <taxon>Pseudoscourfieldiophyceae</taxon>
        <taxon>Pseudoscourfieldiales</taxon>
        <taxon>Pycnococcaceae</taxon>
        <taxon>Pycnococcus</taxon>
    </lineage>
</organism>
<evidence type="ECO:0000256" key="3">
    <source>
        <dbReference type="SAM" id="MobiDB-lite"/>
    </source>
</evidence>
<keyword evidence="6" id="KW-1185">Reference proteome</keyword>
<dbReference type="GO" id="GO:0005509">
    <property type="term" value="F:calcium ion binding"/>
    <property type="evidence" value="ECO:0007669"/>
    <property type="project" value="InterPro"/>
</dbReference>
<dbReference type="SUPFAM" id="SSF57997">
    <property type="entry name" value="Tropomyosin"/>
    <property type="match status" value="1"/>
</dbReference>
<gene>
    <name evidence="5" type="ORF">PPROV_001015200</name>
</gene>
<protein>
    <recommendedName>
        <fullName evidence="4">EF-hand domain-containing protein</fullName>
    </recommendedName>
</protein>
<evidence type="ECO:0000256" key="2">
    <source>
        <dbReference type="SAM" id="Coils"/>
    </source>
</evidence>
<feature type="coiled-coil region" evidence="2">
    <location>
        <begin position="992"/>
        <end position="1050"/>
    </location>
</feature>
<comment type="caution">
    <text evidence="5">The sequence shown here is derived from an EMBL/GenBank/DDBJ whole genome shotgun (WGS) entry which is preliminary data.</text>
</comment>
<dbReference type="PANTHER" id="PTHR34894">
    <property type="entry name" value="SAM-DEPENDENT METHYLTRANSFERASE RSMI, CONSERVED SITE"/>
    <property type="match status" value="1"/>
</dbReference>
<reference evidence="5" key="1">
    <citation type="submission" date="2020-10" db="EMBL/GenBank/DDBJ databases">
        <title>Unveiling of a novel bifunctional photoreceptor, Dualchrome1, isolated from a cosmopolitan green alga.</title>
        <authorList>
            <person name="Suzuki S."/>
            <person name="Kawachi M."/>
        </authorList>
    </citation>
    <scope>NUCLEOTIDE SEQUENCE</scope>
    <source>
        <strain evidence="5">NIES 2893</strain>
    </source>
</reference>
<dbReference type="SUPFAM" id="SSF47473">
    <property type="entry name" value="EF-hand"/>
    <property type="match status" value="1"/>
</dbReference>
<sequence length="2138" mass="240328">MANTPVATPVMGTHKLPPVTTGRLASESSMTPMQLPVSYSAQPVALTRPRLGGAGAGTGLAHQHGFPPRAPSAPPYLGYPEDSVASALGAQVAAWPHGAASIGRGKAGAQATPASAKVGEGAAYLWATRSETSAAFHGVTLRGLGTPTTVSSGPLLPSFTPKGGEMVEIASTGTHRLGTTTAWQDATPAGAITIDAAGVNLSRAWQELSLASMAAYAGTLAHEMSGEIVSHEQKALAPETLKQHHHLSETDVVRLYRALRVYTLGFHETVLDIANVAKHRAPLLQSVWKLFVSLWNSALNVHFDADVLHVAQERDHALEISAQVQSELDEKMKECIHLRDALEKLTKQLLAHVEAKRVQEETISHLEGQVGEARAQIETERAATAEQISMREATEKRLADAQLELQKTLETMRLLEKKAQQAETDRQASAALLQEAQEHVEYLKEQLVEGQGNLGLARKEAFEYRAKYNEEARLRKIAEEENSELRKANLLLSGSVQKLRTDKMQLERKVEALEKMFAELAKELDSVREQMNVIEKELEVERARSADLESKLEAETELRKQRERELAEANENIARLEAELEKERSASTVLRGQLERKREKKKAYKAQLIEEWRLHAQLKEDYSTLDGDMNMVLNMHATRMAKVGNIVNKLSSHMGASLDMQLKAQKNLLEAERKRGQGNPERIRRYQTQIDEAGTRNTNLNSAIDEMLKPLEGMMKRPSSVRIRPDSAGTADNEEKTGSVLLNKTRSRKSAVAQELAEKNANLADEGRDEALQDDTINALDSAIEAMFDSLNILKEEAEHTNELADRARQAMEDSYKAYARAQEKIHSLEGIKMEMMQRVAELEGGAKQYIEQIANLKASLEEKDNQIKELEEKLAKTQADLEEALMIIEERNQEIVDLKKRIEELEEELADIKRQRDALDSKANGAAEKLAALTFKFGMERQAKEEERKAKELLTGEVASLKAKLAQALASSKWRDALSSSIQDKMKSDALKREDEDAMKIEALEKQLKEALDLLAEREGELEQLRLRVEQLTAQASDSTTIIEGLERERDGLKRWIGDVSSTLRRHATMNNEHGETLEQDSKTVLDSQAMVSSEVLKTFEEGEVLHEDSELLKSVANEWAREVETSASEESVDASEGEQDAPKNDAEGAADGEQNADLVAPNQAIEEFERASKRMSRGLKRARGITLIVADGSKVGTKVISELIERLKKAFEAYRLLEDERGKNAECEKRIAELEMQLLNEQNALKLSEEEKRDVQDELERLRLAFGQGAETISQLEENLKLMNQRNRAAMKCIEGMENLFETKVLNRAAELEGLFEKFLAMIDNHSDSAEKMKNNLDELDVGTTNHFDSTSNHVKEIYTAGRHLVGEIHKLQRVREMLEADVKRLENDIDGLTKHTKGAKEIMAEMNARIRELEAQLEKLQLEMENAIATRDDAIAERDETISQMEAKIAALQAALDEKIAEYEEAQKEAQKVIATKDAHISELQRDISERDATIADLHAQVEDLTLKLKLLQDRYDNDLRGAQDSLQVIHELEARIEKLEMEKLDTARHHEKELAELRAAHEQELAKRDDEMAALRESHKAEVAELNAKHESEVAELNAKHKSEVDALQQKIDELSTNVRDLKEELGIRTAELSKTQVELAKALSEIERLKKAVADLEKQLADLRAQLEREREEAAKAMEDALEAWNKEREMLQEEMERLRDQLKQRQTTLKNRWTGTIIRMDANYLSMDDERDIKVSYGLDTLELLISQIYHEKILADIADDHDNDSTRQFLGEFVLDYMTFKFGVRVVAERHLASLFEAIEHYAGESVKVRMFGSLCGHPKCPAVEPHAIHTHLYFLAHAWRRGIPESEFSKARTLVDFEDLSLALSETLAEFAEPKLMESTIHNLLLLQVPSEDGSGAVVDLDLAAQVILDLWNDMYTEYTKTVRQRFMDADENNDGVLTFAEFQRVVTMLRPQTKEREAKVLFRLAQRRCANGNTIDFDAFATLALDSILAFLPVREPPIVRGRENYVEKRLLEDSWTAFMPVVNNTIEHLAEEDEKRNIRLAMDSINGHLADGTGFHVRFAGAGAEELAGGQKHGETPAGRVGSPAWVMYRRCLLLHYVHRERIVVKMNEQRRATDGSSAFSTKFHDWS</sequence>
<feature type="region of interest" description="Disordered" evidence="3">
    <location>
        <begin position="1124"/>
        <end position="1164"/>
    </location>
</feature>
<accession>A0A830HW12</accession>
<keyword evidence="1" id="KW-0106">Calcium</keyword>
<dbReference type="OrthoDB" id="534573at2759"/>
<dbReference type="Proteomes" id="UP000660262">
    <property type="component" value="Unassembled WGS sequence"/>
</dbReference>
<dbReference type="SMART" id="SM00054">
    <property type="entry name" value="EFh"/>
    <property type="match status" value="1"/>
</dbReference>
<dbReference type="EMBL" id="BNJQ01000034">
    <property type="protein sequence ID" value="GHP11424.1"/>
    <property type="molecule type" value="Genomic_DNA"/>
</dbReference>
<dbReference type="InterPro" id="IPR018247">
    <property type="entry name" value="EF_Hand_1_Ca_BS"/>
</dbReference>
<feature type="coiled-coil region" evidence="2">
    <location>
        <begin position="791"/>
        <end position="965"/>
    </location>
</feature>
<feature type="compositionally biased region" description="Acidic residues" evidence="3">
    <location>
        <begin position="1132"/>
        <end position="1141"/>
    </location>
</feature>
<dbReference type="PROSITE" id="PS50222">
    <property type="entry name" value="EF_HAND_2"/>
    <property type="match status" value="1"/>
</dbReference>
<dbReference type="Gene3D" id="1.10.287.1490">
    <property type="match status" value="2"/>
</dbReference>
<evidence type="ECO:0000259" key="4">
    <source>
        <dbReference type="PROSITE" id="PS50222"/>
    </source>
</evidence>
<evidence type="ECO:0000313" key="6">
    <source>
        <dbReference type="Proteomes" id="UP000660262"/>
    </source>
</evidence>
<feature type="coiled-coil region" evidence="2">
    <location>
        <begin position="1202"/>
        <end position="1295"/>
    </location>
</feature>
<feature type="region of interest" description="Disordered" evidence="3">
    <location>
        <begin position="717"/>
        <end position="739"/>
    </location>
</feature>